<name>A0A9N9DZU0_9GLOM</name>
<organism evidence="1 2">
    <name type="scientific">Cetraspora pellucida</name>
    <dbReference type="NCBI Taxonomy" id="1433469"/>
    <lineage>
        <taxon>Eukaryota</taxon>
        <taxon>Fungi</taxon>
        <taxon>Fungi incertae sedis</taxon>
        <taxon>Mucoromycota</taxon>
        <taxon>Glomeromycotina</taxon>
        <taxon>Glomeromycetes</taxon>
        <taxon>Diversisporales</taxon>
        <taxon>Gigasporaceae</taxon>
        <taxon>Cetraspora</taxon>
    </lineage>
</organism>
<reference evidence="1" key="1">
    <citation type="submission" date="2021-06" db="EMBL/GenBank/DDBJ databases">
        <authorList>
            <person name="Kallberg Y."/>
            <person name="Tangrot J."/>
            <person name="Rosling A."/>
        </authorList>
    </citation>
    <scope>NUCLEOTIDE SEQUENCE</scope>
    <source>
        <strain evidence="1">FL966</strain>
    </source>
</reference>
<protein>
    <submittedName>
        <fullName evidence="1">19994_t:CDS:1</fullName>
    </submittedName>
</protein>
<sequence length="162" mass="19410">MNKNQDNFLTVNKKLKDFFVINEENKEQEHFMNKASNDFINEEAMDSEFEIECHDDMLSQNKIESLFLFSGKKFGTWDECEFFLNEWAKDKGFWFYKSNTEKDIVTKKTQYPYLVNALCFKINNIEHSIFINKIVDTHNHLLNKSRVMFEDKKQFTAKMLAD</sequence>
<proteinExistence type="predicted"/>
<keyword evidence="2" id="KW-1185">Reference proteome</keyword>
<feature type="non-terminal residue" evidence="1">
    <location>
        <position position="1"/>
    </location>
</feature>
<evidence type="ECO:0000313" key="1">
    <source>
        <dbReference type="EMBL" id="CAG8659370.1"/>
    </source>
</evidence>
<dbReference type="Proteomes" id="UP000789759">
    <property type="component" value="Unassembled WGS sequence"/>
</dbReference>
<dbReference type="AlphaFoldDB" id="A0A9N9DZU0"/>
<accession>A0A9N9DZU0</accession>
<evidence type="ECO:0000313" key="2">
    <source>
        <dbReference type="Proteomes" id="UP000789759"/>
    </source>
</evidence>
<gene>
    <name evidence="1" type="ORF">CPELLU_LOCUS9727</name>
</gene>
<dbReference type="OrthoDB" id="2370394at2759"/>
<dbReference type="EMBL" id="CAJVQA010007613">
    <property type="protein sequence ID" value="CAG8659370.1"/>
    <property type="molecule type" value="Genomic_DNA"/>
</dbReference>
<comment type="caution">
    <text evidence="1">The sequence shown here is derived from an EMBL/GenBank/DDBJ whole genome shotgun (WGS) entry which is preliminary data.</text>
</comment>